<evidence type="ECO:0000259" key="4">
    <source>
        <dbReference type="Pfam" id="PF13243"/>
    </source>
</evidence>
<evidence type="ECO:0000313" key="6">
    <source>
        <dbReference type="EMBL" id="PIG81240.1"/>
    </source>
</evidence>
<dbReference type="AlphaFoldDB" id="A0A2G7FKS3"/>
<comment type="caution">
    <text evidence="6">The sequence shown here is derived from an EMBL/GenBank/DDBJ whole genome shotgun (WGS) entry which is preliminary data.</text>
</comment>
<dbReference type="Gene3D" id="6.20.120.20">
    <property type="match status" value="1"/>
</dbReference>
<dbReference type="EMBL" id="NEXV01000569">
    <property type="protein sequence ID" value="PIG81240.1"/>
    <property type="molecule type" value="Genomic_DNA"/>
</dbReference>
<dbReference type="EC" id="5.4.99.7" evidence="3"/>
<gene>
    <name evidence="6" type="ORF">AARAC_002872</name>
</gene>
<dbReference type="Pfam" id="PF13249">
    <property type="entry name" value="SQHop_cyclase_N"/>
    <property type="match status" value="1"/>
</dbReference>
<dbReference type="GO" id="GO:0016104">
    <property type="term" value="P:triterpenoid biosynthetic process"/>
    <property type="evidence" value="ECO:0007669"/>
    <property type="project" value="InterPro"/>
</dbReference>
<feature type="domain" description="Squalene cyclase C-terminal" evidence="4">
    <location>
        <begin position="370"/>
        <end position="618"/>
    </location>
</feature>
<dbReference type="GO" id="GO:0006696">
    <property type="term" value="P:ergosterol biosynthetic process"/>
    <property type="evidence" value="ECO:0007669"/>
    <property type="project" value="TreeGrafter"/>
</dbReference>
<dbReference type="CDD" id="cd02892">
    <property type="entry name" value="SQCY_1"/>
    <property type="match status" value="1"/>
</dbReference>
<feature type="domain" description="Squalene cyclase N-terminal" evidence="5">
    <location>
        <begin position="136"/>
        <end position="293"/>
    </location>
</feature>
<dbReference type="GO" id="GO:0005811">
    <property type="term" value="C:lipid droplet"/>
    <property type="evidence" value="ECO:0007669"/>
    <property type="project" value="InterPro"/>
</dbReference>
<dbReference type="InterPro" id="IPR018333">
    <property type="entry name" value="Squalene_cyclase"/>
</dbReference>
<dbReference type="InterPro" id="IPR002365">
    <property type="entry name" value="Terpene_synthase_CS"/>
</dbReference>
<dbReference type="GO" id="GO:0000250">
    <property type="term" value="F:lanosterol synthase activity"/>
    <property type="evidence" value="ECO:0007669"/>
    <property type="project" value="UniProtKB-EC"/>
</dbReference>
<dbReference type="Proteomes" id="UP000231358">
    <property type="component" value="Unassembled WGS sequence"/>
</dbReference>
<dbReference type="PANTHER" id="PTHR11764:SF76">
    <property type="entry name" value="TERPENE CYCLASE_MUTASE FAMILY MEMBER"/>
    <property type="match status" value="1"/>
</dbReference>
<evidence type="ECO:0000313" key="7">
    <source>
        <dbReference type="Proteomes" id="UP000231358"/>
    </source>
</evidence>
<evidence type="ECO:0000256" key="1">
    <source>
        <dbReference type="ARBA" id="ARBA00009755"/>
    </source>
</evidence>
<keyword evidence="2" id="KW-0677">Repeat</keyword>
<dbReference type="SUPFAM" id="SSF48239">
    <property type="entry name" value="Terpenoid cyclases/Protein prenyltransferases"/>
    <property type="match status" value="2"/>
</dbReference>
<evidence type="ECO:0000256" key="3">
    <source>
        <dbReference type="ARBA" id="ARBA00029485"/>
    </source>
</evidence>
<reference evidence="6 7" key="1">
    <citation type="submission" date="2017-05" db="EMBL/GenBank/DDBJ databases">
        <title>Genome sequence for an aflatoxigenic pathogen of Argentinian peanut, Aspergillus arachidicola.</title>
        <authorList>
            <person name="Moore G."/>
            <person name="Beltz S.B."/>
            <person name="Mack B.M."/>
        </authorList>
    </citation>
    <scope>NUCLEOTIDE SEQUENCE [LARGE SCALE GENOMIC DNA]</scope>
    <source>
        <strain evidence="6 7">CBS 117610</strain>
    </source>
</reference>
<organism evidence="6 7">
    <name type="scientific">Aspergillus arachidicola</name>
    <dbReference type="NCBI Taxonomy" id="656916"/>
    <lineage>
        <taxon>Eukaryota</taxon>
        <taxon>Fungi</taxon>
        <taxon>Dikarya</taxon>
        <taxon>Ascomycota</taxon>
        <taxon>Pezizomycotina</taxon>
        <taxon>Eurotiomycetes</taxon>
        <taxon>Eurotiomycetidae</taxon>
        <taxon>Eurotiales</taxon>
        <taxon>Aspergillaceae</taxon>
        <taxon>Aspergillus</taxon>
        <taxon>Aspergillus subgen. Circumdati</taxon>
    </lineage>
</organism>
<protein>
    <recommendedName>
        <fullName evidence="3">lanosterol synthase</fullName>
        <ecNumber evidence="3">5.4.99.7</ecNumber>
    </recommendedName>
</protein>
<keyword evidence="7" id="KW-1185">Reference proteome</keyword>
<evidence type="ECO:0000256" key="2">
    <source>
        <dbReference type="ARBA" id="ARBA00022737"/>
    </source>
</evidence>
<dbReference type="PROSITE" id="PS01074">
    <property type="entry name" value="TERPENE_SYNTHASES"/>
    <property type="match status" value="1"/>
</dbReference>
<sequence length="627" mass="72286">MADPIAPWRTAAQGHLTADVNGDPKTDYSRWRLLDDDGRQTWHYLESDEENAKWPQTVADKYFLGLPTGLPKLPPAKTPLQCAENGLEFFSKLQLPPGNWACEYGGPMFLLPGLLITYYVTNTPIPPEYATEIKRILPDWVPFAPWRWWIHIRQVFLPMSYLWSKKFTHPLDPLTKQLRSELYTEPYDSIDFAKHRNSIHKADNYYPKTWLLNTINSVLVNVWNPYLRFPALVRRAEEWTWELIRMEDENTDYAGLGPVSNPMNMVACYLHDGPDSYSVRRHRERLNDYMWVKNEGMLMNGTNGVQVWDTSFITQAIVVAGFADDPKWRPMLTKAWNSLIIINCGRMYQIRRSATVSTGRAHGPLATKLRAIQLATAQLRAYRLKDSVDCLLLMQNPSGGFTEYETTRASPKVEWLNAAEVFGGIMIGYDYPECTTASVTALSLFSKFYPDYRPDEIRAAKEKAVKYIKRVQRSDGSWYGSWGICFTYAAMFALESLASIGETYENSDYSRRGCEFLISKQKEDGGWGESYLSSERHVYTQHEQSQVCQTAWACLALMEAGYPDKEPLRKAMKLMMSRQQPNGEWLQEAIEGVFNQSCMISYPNYKFYWPIRALGLYSRKFGNEELL</sequence>
<accession>A0A2G7FKS3</accession>
<evidence type="ECO:0000259" key="5">
    <source>
        <dbReference type="Pfam" id="PF13249"/>
    </source>
</evidence>
<comment type="similarity">
    <text evidence="1">Belongs to the terpene cyclase/mutase family.</text>
</comment>
<dbReference type="PANTHER" id="PTHR11764">
    <property type="entry name" value="TERPENE CYCLASE/MUTASE FAMILY MEMBER"/>
    <property type="match status" value="1"/>
</dbReference>
<dbReference type="STRING" id="656916.A0A2G7FKS3"/>
<dbReference type="InterPro" id="IPR032697">
    <property type="entry name" value="SQ_cyclase_N"/>
</dbReference>
<proteinExistence type="inferred from homology"/>
<dbReference type="InterPro" id="IPR008930">
    <property type="entry name" value="Terpenoid_cyclase/PrenylTrfase"/>
</dbReference>
<dbReference type="Pfam" id="PF13243">
    <property type="entry name" value="SQHop_cyclase_C"/>
    <property type="match status" value="1"/>
</dbReference>
<dbReference type="Gene3D" id="1.50.10.20">
    <property type="match status" value="1"/>
</dbReference>
<name>A0A2G7FKS3_9EURO</name>
<dbReference type="InterPro" id="IPR032696">
    <property type="entry name" value="SQ_cyclase_C"/>
</dbReference>